<evidence type="ECO:0000313" key="3">
    <source>
        <dbReference type="EMBL" id="RKH45813.1"/>
    </source>
</evidence>
<comment type="caution">
    <text evidence="3">The sequence shown here is derived from an EMBL/GenBank/DDBJ whole genome shotgun (WGS) entry which is preliminary data.</text>
</comment>
<protein>
    <recommendedName>
        <fullName evidence="5">Lipoprotein</fullName>
    </recommendedName>
</protein>
<reference evidence="4" key="1">
    <citation type="submission" date="2018-09" db="EMBL/GenBank/DDBJ databases">
        <authorList>
            <person name="Livingstone P.G."/>
            <person name="Whitworth D.E."/>
        </authorList>
    </citation>
    <scope>NUCLEOTIDE SEQUENCE [LARGE SCALE GENOMIC DNA]</scope>
    <source>
        <strain evidence="4">CA040B</strain>
    </source>
</reference>
<dbReference type="EMBL" id="RAWG01000030">
    <property type="protein sequence ID" value="RKH45813.1"/>
    <property type="molecule type" value="Genomic_DNA"/>
</dbReference>
<proteinExistence type="predicted"/>
<keyword evidence="2" id="KW-0732">Signal</keyword>
<evidence type="ECO:0000313" key="4">
    <source>
        <dbReference type="Proteomes" id="UP000273405"/>
    </source>
</evidence>
<dbReference type="Proteomes" id="UP000273405">
    <property type="component" value="Unassembled WGS sequence"/>
</dbReference>
<dbReference type="RefSeq" id="WP_120624471.1">
    <property type="nucleotide sequence ID" value="NZ_RAWG01000030.1"/>
</dbReference>
<gene>
    <name evidence="3" type="ORF">D7X12_06950</name>
</gene>
<feature type="signal peptide" evidence="2">
    <location>
        <begin position="1"/>
        <end position="28"/>
    </location>
</feature>
<evidence type="ECO:0008006" key="5">
    <source>
        <dbReference type="Google" id="ProtNLM"/>
    </source>
</evidence>
<sequence>MRNLSASSSALKMALCALLFVGCGSSSESDTLLGTDGDNLGSAEAEAPATDEGEGPGGALRATICHIPPGNPANAHTLVVGLPAVQAHLRHGDTVGACEGETPTDGGVGSGDAGTVDAGTVDAGTGGAVDAGPACFPEGAACDAEEGAPCCNGLTCQEGGCWPVIG</sequence>
<dbReference type="PROSITE" id="PS51257">
    <property type="entry name" value="PROKAR_LIPOPROTEIN"/>
    <property type="match status" value="1"/>
</dbReference>
<dbReference type="OrthoDB" id="5383412at2"/>
<feature type="chain" id="PRO_5017303111" description="Lipoprotein" evidence="2">
    <location>
        <begin position="29"/>
        <end position="166"/>
    </location>
</feature>
<evidence type="ECO:0000256" key="2">
    <source>
        <dbReference type="SAM" id="SignalP"/>
    </source>
</evidence>
<feature type="region of interest" description="Disordered" evidence="1">
    <location>
        <begin position="34"/>
        <end position="56"/>
    </location>
</feature>
<dbReference type="AlphaFoldDB" id="A0A3A8NP39"/>
<accession>A0A3A8NP39</accession>
<name>A0A3A8NP39_9BACT</name>
<organism evidence="3 4">
    <name type="scientific">Corallococcus sicarius</name>
    <dbReference type="NCBI Taxonomy" id="2316726"/>
    <lineage>
        <taxon>Bacteria</taxon>
        <taxon>Pseudomonadati</taxon>
        <taxon>Myxococcota</taxon>
        <taxon>Myxococcia</taxon>
        <taxon>Myxococcales</taxon>
        <taxon>Cystobacterineae</taxon>
        <taxon>Myxococcaceae</taxon>
        <taxon>Corallococcus</taxon>
    </lineage>
</organism>
<keyword evidence="4" id="KW-1185">Reference proteome</keyword>
<evidence type="ECO:0000256" key="1">
    <source>
        <dbReference type="SAM" id="MobiDB-lite"/>
    </source>
</evidence>